<dbReference type="Proteomes" id="UP001315967">
    <property type="component" value="Chromosome"/>
</dbReference>
<proteinExistence type="predicted"/>
<accession>A0ABY5P4J3</accession>
<protein>
    <submittedName>
        <fullName evidence="1">Uncharacterized protein</fullName>
    </submittedName>
</protein>
<evidence type="ECO:0000313" key="2">
    <source>
        <dbReference type="Proteomes" id="UP001315967"/>
    </source>
</evidence>
<evidence type="ECO:0000313" key="1">
    <source>
        <dbReference type="EMBL" id="UUX33612.1"/>
    </source>
</evidence>
<keyword evidence="2" id="KW-1185">Reference proteome</keyword>
<organism evidence="1 2">
    <name type="scientific">Fundicoccus culcitae</name>
    <dbReference type="NCBI Taxonomy" id="2969821"/>
    <lineage>
        <taxon>Bacteria</taxon>
        <taxon>Bacillati</taxon>
        <taxon>Bacillota</taxon>
        <taxon>Bacilli</taxon>
        <taxon>Lactobacillales</taxon>
        <taxon>Aerococcaceae</taxon>
        <taxon>Fundicoccus</taxon>
    </lineage>
</organism>
<reference evidence="1 2" key="1">
    <citation type="submission" date="2022-08" db="EMBL/GenBank/DDBJ databases">
        <title>Aerococcaceae sp. nov isolated from spoiled eye mask.</title>
        <authorList>
            <person name="Zhou G."/>
            <person name="Xie X.-B."/>
            <person name="Shi Q.-S."/>
            <person name="Wang Y.-S."/>
            <person name="Wen X."/>
            <person name="Peng H."/>
            <person name="Yang X.-J."/>
            <person name="Tao H.-B."/>
            <person name="Huang X.-M."/>
        </authorList>
    </citation>
    <scope>NUCLEOTIDE SEQUENCE [LARGE SCALE GENOMIC DNA]</scope>
    <source>
        <strain evidence="2">DM20194951</strain>
    </source>
</reference>
<gene>
    <name evidence="1" type="ORF">NRE15_12000</name>
</gene>
<name>A0ABY5P4J3_9LACT</name>
<sequence>MALKDNNINSKLILFEQKLMKSTQKEQLNQLIKFSTPKIDDWMSKYEKEIEEYLSEIY</sequence>
<dbReference type="RefSeq" id="WP_313793116.1">
    <property type="nucleotide sequence ID" value="NZ_CP102453.1"/>
</dbReference>
<dbReference type="EMBL" id="CP102453">
    <property type="protein sequence ID" value="UUX33612.1"/>
    <property type="molecule type" value="Genomic_DNA"/>
</dbReference>